<sequence length="109" mass="9911">MLTAASAISGAIIAALATLGPIAAPVIGAATAAGPIATAGTAIAGLAGTGSAAGGAASLGAGGAAVNANPHAAMGVQNGINDSINQAKDHVAGSINDLNIPGVPPVHFN</sequence>
<protein>
    <submittedName>
        <fullName evidence="1">Uncharacterized protein</fullName>
    </submittedName>
</protein>
<dbReference type="AlphaFoldDB" id="A0A166Q8B9"/>
<dbReference type="RefSeq" id="WP_063935009.1">
    <property type="nucleotide sequence ID" value="NZ_JALXXI010000115.1"/>
</dbReference>
<evidence type="ECO:0000313" key="2">
    <source>
        <dbReference type="Proteomes" id="UP000252187"/>
    </source>
</evidence>
<dbReference type="EMBL" id="QNTT01000018">
    <property type="protein sequence ID" value="RBA36803.1"/>
    <property type="molecule type" value="Genomic_DNA"/>
</dbReference>
<comment type="caution">
    <text evidence="1">The sequence shown here is derived from an EMBL/GenBank/DDBJ whole genome shotgun (WGS) entry which is preliminary data.</text>
</comment>
<reference evidence="1 2" key="1">
    <citation type="submission" date="2018-06" db="EMBL/GenBank/DDBJ databases">
        <title>Whole genome sequencing of four bacterial strains from South Shetland trench revealing bio-synthetic gene clusters.</title>
        <authorList>
            <person name="Abdel-Mageed W.M."/>
            <person name="Lehri B."/>
            <person name="Jarmusch S.A."/>
            <person name="Miranda K."/>
            <person name="Goodfellow M."/>
            <person name="Jaspars M."/>
            <person name="Karlyshev A.V."/>
        </authorList>
    </citation>
    <scope>NUCLEOTIDE SEQUENCE [LARGE SCALE GENOMIC DNA]</scope>
    <source>
        <strain evidence="1 2">SST1</strain>
    </source>
</reference>
<name>A0A166Q8B9_9ACTN</name>
<evidence type="ECO:0000313" key="1">
    <source>
        <dbReference type="EMBL" id="RBA36803.1"/>
    </source>
</evidence>
<accession>A0A166Q8B9</accession>
<organism evidence="1 2">
    <name type="scientific">Dietzia maris</name>
    <dbReference type="NCBI Taxonomy" id="37915"/>
    <lineage>
        <taxon>Bacteria</taxon>
        <taxon>Bacillati</taxon>
        <taxon>Actinomycetota</taxon>
        <taxon>Actinomycetes</taxon>
        <taxon>Mycobacteriales</taxon>
        <taxon>Dietziaceae</taxon>
        <taxon>Dietzia</taxon>
    </lineage>
</organism>
<gene>
    <name evidence="1" type="ORF">DQ226_08425</name>
</gene>
<proteinExistence type="predicted"/>
<dbReference type="Proteomes" id="UP000252187">
    <property type="component" value="Unassembled WGS sequence"/>
</dbReference>